<dbReference type="AlphaFoldDB" id="A0A5F9ZH68"/>
<accession>A0A5F9ZH68</accession>
<dbReference type="GeneTree" id="ENSGT00940000156184"/>
<gene>
    <name evidence="1" type="primary">SLK</name>
</gene>
<dbReference type="VEuPathDB" id="HostDB:ENSG00000065613"/>
<keyword evidence="3 4" id="KW-1267">Proteomics identification</keyword>
<reference evidence="1" key="5">
    <citation type="submission" date="2025-09" db="UniProtKB">
        <authorList>
            <consortium name="Ensembl"/>
        </authorList>
    </citation>
    <scope>IDENTIFICATION</scope>
</reference>
<dbReference type="EMBL" id="AL360170">
    <property type="status" value="NOT_ANNOTATED_CDS"/>
    <property type="molecule type" value="Genomic_DNA"/>
</dbReference>
<reference evidence="1" key="2">
    <citation type="journal article" date="2004" name="Nature">
        <title>The DNA sequence and comparative analysis of human chromosome 10.</title>
        <authorList>
            <person name="Deloukas P."/>
            <person name="Earthrowl M.E."/>
            <person name="Grafham D.V."/>
            <person name="Rubenfield M."/>
            <person name="French L."/>
            <person name="Steward C.A."/>
            <person name="Sims S.K."/>
            <person name="Jones M.C."/>
            <person name="Searle S."/>
            <person name="Scott C."/>
            <person name="Howe K."/>
            <person name="Hunt S.E."/>
            <person name="Andrews T.D."/>
            <person name="Gilbert J.G."/>
            <person name="Swarbreck D."/>
            <person name="Ashurst J.L."/>
            <person name="Taylor A."/>
            <person name="Battles J."/>
            <person name="Bird C.P."/>
            <person name="Ainscough R."/>
            <person name="Almeida J.P."/>
            <person name="Ashwell R.I."/>
            <person name="Ambrose K.D."/>
            <person name="Babbage A.K."/>
            <person name="Bagguley C.L."/>
            <person name="Bailey J."/>
            <person name="Banerjee R."/>
            <person name="Bates K."/>
            <person name="Beasley H."/>
            <person name="Bray-Allen S."/>
            <person name="Brown A.J."/>
            <person name="Brown J.Y."/>
            <person name="Burford D.C."/>
            <person name="Burrill W."/>
            <person name="Burton J."/>
            <person name="Cahill P."/>
            <person name="Camire D."/>
            <person name="Carter N.P."/>
            <person name="Chapman J.C."/>
            <person name="Clark S.Y."/>
            <person name="Clarke G."/>
            <person name="Clee C.M."/>
            <person name="Clegg S."/>
            <person name="Corby N."/>
            <person name="Coulson A."/>
            <person name="Dhami P."/>
            <person name="Dutta I."/>
            <person name="Dunn M."/>
            <person name="Faulkner L."/>
            <person name="Frankish A."/>
            <person name="Frankland J.A."/>
            <person name="Garner P."/>
            <person name="Garnett J."/>
            <person name="Gribble S."/>
            <person name="Griffiths C."/>
            <person name="Grocock R."/>
            <person name="Gustafson E."/>
            <person name="Hammond S."/>
            <person name="Harley J.L."/>
            <person name="Hart E."/>
            <person name="Heath P.D."/>
            <person name="Ho T.P."/>
            <person name="Hopkins B."/>
            <person name="Horne J."/>
            <person name="Howden P.J."/>
            <person name="Huckle E."/>
            <person name="Hynds C."/>
            <person name="Johnson C."/>
            <person name="Johnson D."/>
            <person name="Kana A."/>
            <person name="Kay M."/>
            <person name="Kimberley A.M."/>
            <person name="Kershaw J.K."/>
            <person name="Kokkinaki M."/>
            <person name="Laird G.K."/>
            <person name="Lawlor S."/>
            <person name="Lee H.M."/>
            <person name="Leongamornlert D.A."/>
            <person name="Laird G."/>
            <person name="Lloyd C."/>
            <person name="Lloyd D.M."/>
            <person name="Loveland J."/>
            <person name="Lovell J."/>
            <person name="McLaren S."/>
            <person name="McLay K.E."/>
            <person name="McMurray A."/>
            <person name="Mashreghi-Mohammadi M."/>
            <person name="Matthews L."/>
            <person name="Milne S."/>
            <person name="Nickerson T."/>
            <person name="Nguyen M."/>
            <person name="Overton-Larty E."/>
            <person name="Palmer S.A."/>
            <person name="Pearce A.V."/>
            <person name="Peck A.I."/>
            <person name="Pelan S."/>
            <person name="Phillimore B."/>
            <person name="Porter K."/>
            <person name="Rice C.M."/>
            <person name="Rogosin A."/>
            <person name="Ross M.T."/>
            <person name="Sarafidou T."/>
            <person name="Sehra H.K."/>
            <person name="Shownkeen R."/>
            <person name="Skuce C.D."/>
            <person name="Smith M."/>
            <person name="Standring L."/>
            <person name="Sycamore N."/>
            <person name="Tester J."/>
            <person name="Thorpe A."/>
            <person name="Torcasso W."/>
            <person name="Tracey A."/>
            <person name="Tromans A."/>
            <person name="Tsolas J."/>
            <person name="Wall M."/>
            <person name="Walsh J."/>
            <person name="Wang H."/>
            <person name="Weinstock K."/>
            <person name="West A.P."/>
            <person name="Willey D.L."/>
            <person name="Whitehead S.L."/>
            <person name="Wilming L."/>
            <person name="Wray P.W."/>
            <person name="Young L."/>
            <person name="Chen Y."/>
            <person name="Lovering R.C."/>
            <person name="Moschonas N.K."/>
            <person name="Siebert R."/>
            <person name="Fechtel K."/>
            <person name="Bentley D."/>
            <person name="Durbin R."/>
            <person name="Hubbard T."/>
            <person name="Doucette-Stamm L."/>
            <person name="Beck S."/>
            <person name="Smith D.R."/>
            <person name="Rogers J."/>
        </authorList>
    </citation>
    <scope>NUCLEOTIDE SEQUENCE [LARGE SCALE GENOMIC DNA]</scope>
</reference>
<dbReference type="Bgee" id="ENSG00000065613">
    <property type="expression patterns" value="Expressed in esophagus squamous epithelium and 213 other cell types or tissues"/>
</dbReference>
<protein>
    <submittedName>
        <fullName evidence="1">STE20 like kinase</fullName>
    </submittedName>
</protein>
<dbReference type="Ensembl" id="ENST00000672560.1">
    <property type="protein sequence ID" value="ENSP00000500051.1"/>
    <property type="gene ID" value="ENSG00000065613.16"/>
</dbReference>
<dbReference type="Ensembl" id="ENST00000672560.1">
    <property type="protein sequence ID" value="ENSP00000500051.1"/>
    <property type="gene ID" value="ENSG00000065613.15"/>
</dbReference>
<dbReference type="HGNC" id="HGNC:11088">
    <property type="gene designation" value="SLK"/>
</dbReference>
<dbReference type="Proteomes" id="UP000005640">
    <property type="component" value="Chromosome 10"/>
</dbReference>
<name>A0A5F9ZH68_HUMAN</name>
<dbReference type="SMR" id="A0A5F9ZH68"/>
<feature type="non-terminal residue" evidence="1">
    <location>
        <position position="1"/>
    </location>
</feature>
<dbReference type="PANTHER" id="PTHR46538:SF1">
    <property type="entry name" value="NON-SPECIFIC SERINE_THREONINE PROTEIN KINASE"/>
    <property type="match status" value="1"/>
</dbReference>
<dbReference type="PANTHER" id="PTHR46538">
    <property type="entry name" value="PROTEIN KINASE DOMAIN-CONTAINING PROTEIN"/>
    <property type="match status" value="1"/>
</dbReference>
<organism evidence="1 2">
    <name type="scientific">Homo sapiens</name>
    <name type="common">Human</name>
    <dbReference type="NCBI Taxonomy" id="9606"/>
    <lineage>
        <taxon>Eukaryota</taxon>
        <taxon>Metazoa</taxon>
        <taxon>Chordata</taxon>
        <taxon>Craniata</taxon>
        <taxon>Vertebrata</taxon>
        <taxon>Euteleostomi</taxon>
        <taxon>Mammalia</taxon>
        <taxon>Eutheria</taxon>
        <taxon>Euarchontoglires</taxon>
        <taxon>Primates</taxon>
        <taxon>Haplorrhini</taxon>
        <taxon>Catarrhini</taxon>
        <taxon>Hominidae</taxon>
        <taxon>Homo</taxon>
    </lineage>
</organism>
<evidence type="ECO:0000313" key="1">
    <source>
        <dbReference type="Ensembl" id="ENSP00000500051.1"/>
    </source>
</evidence>
<evidence type="ECO:0007829" key="3">
    <source>
        <dbReference type="PeptideAtlas" id="A0A5F9ZH68"/>
    </source>
</evidence>
<sequence length="98" mass="11455">VINEVEKAPKELRKELMKRRKEELAQSQHAQGVAQIMIQSFQLSSCAVFNAQMQDEQEFVQKQQQELDGSLKKIIQQQKAELANIERECLNNKQQLMR</sequence>
<keyword evidence="2" id="KW-1185">Reference proteome</keyword>
<proteinExistence type="evidence at protein level"/>
<dbReference type="MassIVE" id="A0A5F9ZH68"/>
<dbReference type="ExpressionAtlas" id="A0A5F9ZH68">
    <property type="expression patterns" value="baseline and differential"/>
</dbReference>
<evidence type="ECO:0007829" key="4">
    <source>
        <dbReference type="ProteomicsDB" id="A0A5F9ZH68"/>
    </source>
</evidence>
<reference evidence="1" key="4">
    <citation type="submission" date="2025-08" db="UniProtKB">
        <authorList>
            <consortium name="Ensembl"/>
        </authorList>
    </citation>
    <scope>IDENTIFICATION</scope>
</reference>
<feature type="non-terminal residue" evidence="1">
    <location>
        <position position="98"/>
    </location>
</feature>
<reference evidence="1 2" key="1">
    <citation type="journal article" date="2001" name="Nature">
        <title>Initial sequencing and analysis of the human genome.</title>
        <authorList>
            <consortium name="International Human Genome Sequencing Consortium"/>
            <person name="Lander E.S."/>
            <person name="Linton L.M."/>
            <person name="Birren B."/>
            <person name="Nusbaum C."/>
            <person name="Zody M.C."/>
            <person name="Baldwin J."/>
            <person name="Devon K."/>
            <person name="Dewar K."/>
            <person name="Doyle M."/>
            <person name="FitzHugh W."/>
            <person name="Funke R."/>
            <person name="Gage D."/>
            <person name="Harris K."/>
            <person name="Heaford A."/>
            <person name="Howland J."/>
            <person name="Kann L."/>
            <person name="Lehoczky J."/>
            <person name="LeVine R."/>
            <person name="McEwan P."/>
            <person name="McKernan K."/>
            <person name="Meldrim J."/>
            <person name="Mesirov J.P."/>
            <person name="Miranda C."/>
            <person name="Morris W."/>
            <person name="Naylor J."/>
            <person name="Raymond C."/>
            <person name="Rosetti M."/>
            <person name="Santos R."/>
            <person name="Sheridan A."/>
            <person name="Sougnez C."/>
            <person name="Stange-Thomann N."/>
            <person name="Stojanovic N."/>
            <person name="Subramanian A."/>
            <person name="Wyman D."/>
            <person name="Rogers J."/>
            <person name="Sulston J."/>
            <person name="Ainscough R."/>
            <person name="Beck S."/>
            <person name="Bentley D."/>
            <person name="Burton J."/>
            <person name="Clee C."/>
            <person name="Carter N."/>
            <person name="Coulson A."/>
            <person name="Deadman R."/>
            <person name="Deloukas P."/>
            <person name="Dunham A."/>
            <person name="Dunham I."/>
            <person name="Durbin R."/>
            <person name="French L."/>
            <person name="Grafham D."/>
            <person name="Gregory S."/>
            <person name="Hubbard T."/>
            <person name="Humphray S."/>
            <person name="Hunt A."/>
            <person name="Jones M."/>
            <person name="Lloyd C."/>
            <person name="McMurray A."/>
            <person name="Matthews L."/>
            <person name="Mercer S."/>
            <person name="Milne S."/>
            <person name="Mullikin J.C."/>
            <person name="Mungall A."/>
            <person name="Plumb R."/>
            <person name="Ross M."/>
            <person name="Shownkeen R."/>
            <person name="Sims S."/>
            <person name="Waterston R.H."/>
            <person name="Wilson R.K."/>
            <person name="Hillier L.W."/>
            <person name="McPherson J.D."/>
            <person name="Marra M.A."/>
            <person name="Mardis E.R."/>
            <person name="Fulton L.A."/>
            <person name="Chinwalla A.T."/>
            <person name="Pepin K.H."/>
            <person name="Gish W.R."/>
            <person name="Chissoe S.L."/>
            <person name="Wendl M.C."/>
            <person name="Delehaunty K.D."/>
            <person name="Miner T.L."/>
            <person name="Delehaunty A."/>
            <person name="Kramer J.B."/>
            <person name="Cook L.L."/>
            <person name="Fulton R.S."/>
            <person name="Johnson D.L."/>
            <person name="Minx P.J."/>
            <person name="Clifton S.W."/>
            <person name="Hawkins T."/>
            <person name="Branscomb E."/>
            <person name="Predki P."/>
            <person name="Richardson P."/>
            <person name="Wenning S."/>
            <person name="Slezak T."/>
            <person name="Doggett N."/>
            <person name="Cheng J.F."/>
            <person name="Olsen A."/>
            <person name="Lucas S."/>
            <person name="Elkin C."/>
            <person name="Uberbacher E."/>
            <person name="Frazier M."/>
            <person name="Gibbs R.A."/>
            <person name="Muzny D.M."/>
            <person name="Scherer S.E."/>
            <person name="Bouck J.B."/>
            <person name="Sodergren E.J."/>
            <person name="Worley K.C."/>
            <person name="Rives C.M."/>
            <person name="Gorrell J.H."/>
            <person name="Metzker M.L."/>
            <person name="Naylor S.L."/>
            <person name="Kucherlapati R.S."/>
            <person name="Nelson D.L."/>
            <person name="Weinstock G.M."/>
            <person name="Sakaki Y."/>
            <person name="Fujiyama A."/>
            <person name="Hattori M."/>
            <person name="Yada T."/>
            <person name="Toyoda A."/>
            <person name="Itoh T."/>
            <person name="Kawagoe C."/>
            <person name="Watanabe H."/>
            <person name="Totoki Y."/>
            <person name="Taylor T."/>
            <person name="Weissenbach J."/>
            <person name="Heilig R."/>
            <person name="Saurin W."/>
            <person name="Artiguenave F."/>
            <person name="Brottier P."/>
            <person name="Bruls T."/>
            <person name="Pelletier E."/>
            <person name="Robert C."/>
            <person name="Wincker P."/>
            <person name="Smith D.R."/>
            <person name="Doucette-Stamm L."/>
            <person name="Rubenfield M."/>
            <person name="Weinstock K."/>
            <person name="Lee H.M."/>
            <person name="Dubois J."/>
            <person name="Rosenthal A."/>
            <person name="Platzer M."/>
            <person name="Nyakatura G."/>
            <person name="Taudien S."/>
            <person name="Rump A."/>
            <person name="Yang H."/>
            <person name="Yu J."/>
            <person name="Wang J."/>
            <person name="Huang G."/>
            <person name="Gu J."/>
            <person name="Hood L."/>
            <person name="Rowen L."/>
            <person name="Madan A."/>
            <person name="Qin S."/>
            <person name="Davis R.W."/>
            <person name="Federspiel N.A."/>
            <person name="Abola A.P."/>
            <person name="Proctor M.J."/>
            <person name="Myers R.M."/>
            <person name="Schmutz J."/>
            <person name="Dickson M."/>
            <person name="Grimwood J."/>
            <person name="Cox D.R."/>
            <person name="Olson M.V."/>
            <person name="Kaul R."/>
            <person name="Raymond C."/>
            <person name="Shimizu N."/>
            <person name="Kawasaki K."/>
            <person name="Minoshima S."/>
            <person name="Evans G.A."/>
            <person name="Athanasiou M."/>
            <person name="Schultz R."/>
            <person name="Roe B.A."/>
            <person name="Chen F."/>
            <person name="Pan H."/>
            <person name="Ramser J."/>
            <person name="Lehrach H."/>
            <person name="Reinhardt R."/>
            <person name="McCombie W.R."/>
            <person name="de la Bastide M."/>
            <person name="Dedhia N."/>
            <person name="Blocker H."/>
            <person name="Hornischer K."/>
            <person name="Nordsiek G."/>
            <person name="Agarwala R."/>
            <person name="Aravind L."/>
            <person name="Bailey J.A."/>
            <person name="Bateman A."/>
            <person name="Batzoglou S."/>
            <person name="Birney E."/>
            <person name="Bork P."/>
            <person name="Brown D.G."/>
            <person name="Burge C.B."/>
            <person name="Cerutti L."/>
            <person name="Chen H.C."/>
            <person name="Church D."/>
            <person name="Clamp M."/>
            <person name="Copley R.R."/>
            <person name="Doerks T."/>
            <person name="Eddy S.R."/>
            <person name="Eichler E.E."/>
            <person name="Furey T.S."/>
            <person name="Galagan J."/>
            <person name="Gilbert J.G."/>
            <person name="Harmon C."/>
            <person name="Hayashizaki Y."/>
            <person name="Haussler D."/>
            <person name="Hermjakob H."/>
            <person name="Hokamp K."/>
            <person name="Jang W."/>
            <person name="Johnson L.S."/>
            <person name="Jones T.A."/>
            <person name="Kasif S."/>
            <person name="Kaspryzk A."/>
            <person name="Kennedy S."/>
            <person name="Kent W.J."/>
            <person name="Kitts P."/>
            <person name="Koonin E.V."/>
            <person name="Korf I."/>
            <person name="Kulp D."/>
            <person name="Lancet D."/>
            <person name="Lowe T.M."/>
            <person name="McLysaght A."/>
            <person name="Mikkelsen T."/>
            <person name="Moran J.V."/>
            <person name="Mulder N."/>
            <person name="Pollara V.J."/>
            <person name="Ponting C.P."/>
            <person name="Schuler G."/>
            <person name="Schultz J."/>
            <person name="Slater G."/>
            <person name="Smit A.F."/>
            <person name="Stupka E."/>
            <person name="Szustakowski J."/>
            <person name="Thierry-Mieg D."/>
            <person name="Thierry-Mieg J."/>
            <person name="Wagner L."/>
            <person name="Wallis J."/>
            <person name="Wheeler R."/>
            <person name="Williams A."/>
            <person name="Wolf Y.I."/>
            <person name="Wolfe K.H."/>
            <person name="Yang S.P."/>
            <person name="Yeh R.F."/>
            <person name="Collins F."/>
            <person name="Guyer M.S."/>
            <person name="Peterson J."/>
            <person name="Felsenfeld A."/>
            <person name="Wetterstrand K.A."/>
            <person name="Patrinos A."/>
            <person name="Morgan M.J."/>
            <person name="de Jong P."/>
            <person name="Catanese J.J."/>
            <person name="Osoegawa K."/>
            <person name="Shizuya H."/>
            <person name="Choi S."/>
            <person name="Chen Y.J."/>
        </authorList>
    </citation>
    <scope>NUCLEOTIDE SEQUENCE [LARGE SCALE GENOMIC DNA]</scope>
</reference>
<dbReference type="Antibodypedia" id="18194">
    <property type="antibodies" value="291 antibodies from 34 providers"/>
</dbReference>
<evidence type="ECO:0000313" key="2">
    <source>
        <dbReference type="Proteomes" id="UP000005640"/>
    </source>
</evidence>
<dbReference type="InterPro" id="IPR051585">
    <property type="entry name" value="STE20_Ser/Thr_Kinases"/>
</dbReference>
<dbReference type="EMBL" id="AL138761">
    <property type="status" value="NOT_ANNOTATED_CDS"/>
    <property type="molecule type" value="Genomic_DNA"/>
</dbReference>
<reference evidence="1 2" key="3">
    <citation type="journal article" date="2004" name="Nature">
        <title>Finishing the euchromatic sequence of the human genome.</title>
        <authorList>
            <consortium name="International Human Genome Sequencing Consortium"/>
        </authorList>
    </citation>
    <scope>NUCLEOTIDE SEQUENCE [LARGE SCALE GENOMIC DNA]</scope>
</reference>
<dbReference type="OpenTargets" id="ENSG00000065613"/>
<dbReference type="OrthoDB" id="10027016at2759"/>